<organism evidence="3 4">
    <name type="scientific">Syncephalastrum racemosum</name>
    <name type="common">Filamentous fungus</name>
    <dbReference type="NCBI Taxonomy" id="13706"/>
    <lineage>
        <taxon>Eukaryota</taxon>
        <taxon>Fungi</taxon>
        <taxon>Fungi incertae sedis</taxon>
        <taxon>Mucoromycota</taxon>
        <taxon>Mucoromycotina</taxon>
        <taxon>Mucoromycetes</taxon>
        <taxon>Mucorales</taxon>
        <taxon>Syncephalastraceae</taxon>
        <taxon>Syncephalastrum</taxon>
    </lineage>
</organism>
<evidence type="ECO:0000256" key="2">
    <source>
        <dbReference type="SAM" id="MobiDB-lite"/>
    </source>
</evidence>
<feature type="compositionally biased region" description="Polar residues" evidence="2">
    <location>
        <begin position="182"/>
        <end position="199"/>
    </location>
</feature>
<dbReference type="OrthoDB" id="447953at2759"/>
<gene>
    <name evidence="3" type="ORF">BCR43DRAFT_204563</name>
</gene>
<feature type="region of interest" description="Disordered" evidence="2">
    <location>
        <begin position="418"/>
        <end position="438"/>
    </location>
</feature>
<accession>A0A1X2HHZ1</accession>
<feature type="region of interest" description="Disordered" evidence="2">
    <location>
        <begin position="42"/>
        <end position="92"/>
    </location>
</feature>
<dbReference type="Proteomes" id="UP000242180">
    <property type="component" value="Unassembled WGS sequence"/>
</dbReference>
<protein>
    <submittedName>
        <fullName evidence="3">Uncharacterized protein</fullName>
    </submittedName>
</protein>
<feature type="compositionally biased region" description="Polar residues" evidence="2">
    <location>
        <begin position="60"/>
        <end position="69"/>
    </location>
</feature>
<dbReference type="AlphaFoldDB" id="A0A1X2HHZ1"/>
<name>A0A1X2HHZ1_SYNRA</name>
<evidence type="ECO:0000256" key="1">
    <source>
        <dbReference type="SAM" id="Coils"/>
    </source>
</evidence>
<keyword evidence="4" id="KW-1185">Reference proteome</keyword>
<feature type="region of interest" description="Disordered" evidence="2">
    <location>
        <begin position="355"/>
        <end position="381"/>
    </location>
</feature>
<reference evidence="3 4" key="1">
    <citation type="submission" date="2016-07" db="EMBL/GenBank/DDBJ databases">
        <title>Pervasive Adenine N6-methylation of Active Genes in Fungi.</title>
        <authorList>
            <consortium name="DOE Joint Genome Institute"/>
            <person name="Mondo S.J."/>
            <person name="Dannebaum R.O."/>
            <person name="Kuo R.C."/>
            <person name="Labutti K."/>
            <person name="Haridas S."/>
            <person name="Kuo A."/>
            <person name="Salamov A."/>
            <person name="Ahrendt S.R."/>
            <person name="Lipzen A."/>
            <person name="Sullivan W."/>
            <person name="Andreopoulos W.B."/>
            <person name="Clum A."/>
            <person name="Lindquist E."/>
            <person name="Daum C."/>
            <person name="Ramamoorthy G.K."/>
            <person name="Gryganskyi A."/>
            <person name="Culley D."/>
            <person name="Magnuson J.K."/>
            <person name="James T.Y."/>
            <person name="O'Malley M.A."/>
            <person name="Stajich J.E."/>
            <person name="Spatafora J.W."/>
            <person name="Visel A."/>
            <person name="Grigoriev I.V."/>
        </authorList>
    </citation>
    <scope>NUCLEOTIDE SEQUENCE [LARGE SCALE GENOMIC DNA]</scope>
    <source>
        <strain evidence="3 4">NRRL 2496</strain>
    </source>
</reference>
<dbReference type="EMBL" id="MCGN01000003">
    <property type="protein sequence ID" value="ORY98714.1"/>
    <property type="molecule type" value="Genomic_DNA"/>
</dbReference>
<dbReference type="InParanoid" id="A0A1X2HHZ1"/>
<comment type="caution">
    <text evidence="3">The sequence shown here is derived from an EMBL/GenBank/DDBJ whole genome shotgun (WGS) entry which is preliminary data.</text>
</comment>
<sequence length="438" mass="50781">MDVSAAQCEVSATTENTQNIEIDRSAVVEFIKLLAQQYSSGKRPRFAGTGDSPTRRMAGTSLQQLSSPAQPGVSRLLAQQQQQQQQKGSDLGGDKFIDLLNNMNKQMDSLRSDFLTALEDAFFGGEGAVRTSNSLAYSRVADVEYQQKAKALTRAEERLKAYESRIGSLEKALQQKRLPVSNERSQSLREGSSVSSTYSILEDEGKKADADELEKKLLATEKRYGEVERRCTELVQELDQHKDALRKRNALLESMNEDWASEQEEWRKMKEKLEQEKEEMRLQIQELEQLLEEERQTYEENRRSFLREVQIQDNLADIRVAGVEDDWRSKMQDLEKQLEQERQENERLRVEHQKEIERLEKKSRDEQAQAQAEKAELQDVLEKREEHYAKLESINQDTEQAREDIKRRFAQAREMVANAENSWREKQQLLDTVSLQET</sequence>
<proteinExistence type="predicted"/>
<feature type="region of interest" description="Disordered" evidence="2">
    <location>
        <begin position="173"/>
        <end position="205"/>
    </location>
</feature>
<keyword evidence="1" id="KW-0175">Coiled coil</keyword>
<evidence type="ECO:0000313" key="4">
    <source>
        <dbReference type="Proteomes" id="UP000242180"/>
    </source>
</evidence>
<feature type="coiled-coil region" evidence="1">
    <location>
        <begin position="145"/>
        <end position="172"/>
    </location>
</feature>
<evidence type="ECO:0000313" key="3">
    <source>
        <dbReference type="EMBL" id="ORY98714.1"/>
    </source>
</evidence>
<feature type="compositionally biased region" description="Polar residues" evidence="2">
    <location>
        <begin position="429"/>
        <end position="438"/>
    </location>
</feature>
<dbReference type="STRING" id="13706.A0A1X2HHZ1"/>